<protein>
    <submittedName>
        <fullName evidence="1">Uncharacterized protein</fullName>
    </submittedName>
</protein>
<reference evidence="1" key="1">
    <citation type="submission" date="2013-07" db="EMBL/GenBank/DDBJ databases">
        <title>The genome of an arbuscular mycorrhizal fungus provides insights into the evolution of the oldest plant symbiosis.</title>
        <authorList>
            <consortium name="DOE Joint Genome Institute"/>
            <person name="Tisserant E."/>
            <person name="Malbreil M."/>
            <person name="Kuo A."/>
            <person name="Kohler A."/>
            <person name="Symeonidi A."/>
            <person name="Balestrini R."/>
            <person name="Charron P."/>
            <person name="Duensing N."/>
            <person name="Frei-dit-Frey N."/>
            <person name="Gianinazzi-Pearson V."/>
            <person name="Gilbert B."/>
            <person name="Handa Y."/>
            <person name="Hijri M."/>
            <person name="Kaul R."/>
            <person name="Kawaguchi M."/>
            <person name="Krajinski F."/>
            <person name="Lammers P."/>
            <person name="Lapierre D."/>
            <person name="Masclaux F.G."/>
            <person name="Murat C."/>
            <person name="Morin E."/>
            <person name="Ndikumana S."/>
            <person name="Pagni M."/>
            <person name="Petitpierre D."/>
            <person name="Requena N."/>
            <person name="Rosikiewicz P."/>
            <person name="Riley R."/>
            <person name="Saito K."/>
            <person name="San Clemente H."/>
            <person name="Shapiro H."/>
            <person name="van Tuinen D."/>
            <person name="Becard G."/>
            <person name="Bonfante P."/>
            <person name="Paszkowski U."/>
            <person name="Shachar-Hill Y."/>
            <person name="Young J.P."/>
            <person name="Sanders I.R."/>
            <person name="Henrissat B."/>
            <person name="Rensing S.A."/>
            <person name="Grigoriev I.V."/>
            <person name="Corradi N."/>
            <person name="Roux C."/>
            <person name="Martin F."/>
        </authorList>
    </citation>
    <scope>NUCLEOTIDE SEQUENCE</scope>
    <source>
        <strain evidence="1">DAOM 197198</strain>
    </source>
</reference>
<organism evidence="1">
    <name type="scientific">Rhizophagus irregularis (strain DAOM 181602 / DAOM 197198 / MUCL 43194)</name>
    <name type="common">Arbuscular mycorrhizal fungus</name>
    <name type="synonym">Glomus intraradices</name>
    <dbReference type="NCBI Taxonomy" id="747089"/>
    <lineage>
        <taxon>Eukaryota</taxon>
        <taxon>Fungi</taxon>
        <taxon>Fungi incertae sedis</taxon>
        <taxon>Mucoromycota</taxon>
        <taxon>Glomeromycotina</taxon>
        <taxon>Glomeromycetes</taxon>
        <taxon>Glomerales</taxon>
        <taxon>Glomeraceae</taxon>
        <taxon>Rhizophagus</taxon>
    </lineage>
</organism>
<dbReference type="VEuPathDB" id="FungiDB:RhiirFUN_007699"/>
<feature type="non-terminal residue" evidence="1">
    <location>
        <position position="358"/>
    </location>
</feature>
<proteinExistence type="predicted"/>
<accession>U9THW2</accession>
<dbReference type="EMBL" id="KI290860">
    <property type="protein sequence ID" value="ESA07007.1"/>
    <property type="molecule type" value="Genomic_DNA"/>
</dbReference>
<feature type="non-terminal residue" evidence="1">
    <location>
        <position position="1"/>
    </location>
</feature>
<dbReference type="HOGENOM" id="CLU_775145_0_0_1"/>
<name>U9THW2_RHIID</name>
<gene>
    <name evidence="1" type="ORF">GLOINDRAFT_98991</name>
</gene>
<sequence length="358" mass="39123">FSGATKNMTVFNNFNGLCTNPKIINSNYDDGGFLYTCYKQDTASIVWTSYSAPSIIDGTIKEKYSGEVGNITRYDLTYMFPTEGRGYAIVNGFLSNTQSTLSQWVVLANFITNDGQTKGTFVIFSQSTETSAIKSIPRNLWKGGECFVITEQLDQNVRGYVYSNDGIYNNTWNLPDTYTYTSKIFGIFPDNTVWAIATGSSIAANQWITVYSTALTTYSTVQGDTGYGSYSILSTVPERNAVIKPGLDQITIAYVMSNIEPSTGYITISQKNPNGIGNDFVRTKIPASSSPSGTTNNANNVTINGSLVTVKLEDYIFDRGNATYVVKIDDDFVEVNGQNLIGGSWQVSTEPGSGKNEP</sequence>
<evidence type="ECO:0000313" key="1">
    <source>
        <dbReference type="EMBL" id="ESA07007.1"/>
    </source>
</evidence>
<dbReference type="AlphaFoldDB" id="U9THW2"/>